<sequence length="65" mass="7531">MENWKYIFLGVGCLVFGIVQYILSKRKERESEDGYDRLYSIRVNGAAVGAIILGIYLLFWEVLLK</sequence>
<keyword evidence="3" id="KW-1185">Reference proteome</keyword>
<accession>G8R2Q8</accession>
<dbReference type="AlphaFoldDB" id="G8R2Q8"/>
<proteinExistence type="predicted"/>
<evidence type="ECO:0000313" key="3">
    <source>
        <dbReference type="Proteomes" id="UP000005631"/>
    </source>
</evidence>
<evidence type="ECO:0000256" key="1">
    <source>
        <dbReference type="SAM" id="Phobius"/>
    </source>
</evidence>
<dbReference type="EMBL" id="CP003156">
    <property type="protein sequence ID" value="AEV31863.1"/>
    <property type="molecule type" value="Genomic_DNA"/>
</dbReference>
<keyword evidence="1" id="KW-0812">Transmembrane</keyword>
<dbReference type="HOGENOM" id="CLU_2845609_0_0_10"/>
<feature type="transmembrane region" description="Helical" evidence="1">
    <location>
        <begin position="43"/>
        <end position="63"/>
    </location>
</feature>
<gene>
    <name evidence="2" type="ordered locus">Oweho_0851</name>
</gene>
<name>G8R2Q8_OWEHD</name>
<reference evidence="2 3" key="1">
    <citation type="journal article" date="2012" name="Stand. Genomic Sci.">
        <title>Genome sequence of the orange-pigmented seawater bacterium Owenweeksia hongkongensis type strain (UST20020801(T)).</title>
        <authorList>
            <person name="Riedel T."/>
            <person name="Held B."/>
            <person name="Nolan M."/>
            <person name="Lucas S."/>
            <person name="Lapidus A."/>
            <person name="Tice H."/>
            <person name="Del Rio T.G."/>
            <person name="Cheng J.F."/>
            <person name="Han C."/>
            <person name="Tapia R."/>
            <person name="Goodwin L.A."/>
            <person name="Pitluck S."/>
            <person name="Liolios K."/>
            <person name="Mavromatis K."/>
            <person name="Pagani I."/>
            <person name="Ivanova N."/>
            <person name="Mikhailova N."/>
            <person name="Pati A."/>
            <person name="Chen A."/>
            <person name="Palaniappan K."/>
            <person name="Rohde M."/>
            <person name="Tindall B.J."/>
            <person name="Detter J.C."/>
            <person name="Goker M."/>
            <person name="Woyke T."/>
            <person name="Bristow J."/>
            <person name="Eisen J.A."/>
            <person name="Markowitz V."/>
            <person name="Hugenholtz P."/>
            <person name="Klenk H.P."/>
            <person name="Kyrpides N.C."/>
        </authorList>
    </citation>
    <scope>NUCLEOTIDE SEQUENCE</scope>
    <source>
        <strain evidence="3">DSM 17368 / JCM 12287 / NRRL B-23963</strain>
    </source>
</reference>
<keyword evidence="1" id="KW-0472">Membrane</keyword>
<protein>
    <submittedName>
        <fullName evidence="2">Uncharacterized protein</fullName>
    </submittedName>
</protein>
<dbReference type="KEGG" id="oho:Oweho_0851"/>
<dbReference type="Proteomes" id="UP000005631">
    <property type="component" value="Chromosome"/>
</dbReference>
<evidence type="ECO:0000313" key="2">
    <source>
        <dbReference type="EMBL" id="AEV31863.1"/>
    </source>
</evidence>
<organism evidence="2 3">
    <name type="scientific">Owenweeksia hongkongensis (strain DSM 17368 / CIP 108786 / JCM 12287 / NRRL B-23963 / UST20020801)</name>
    <dbReference type="NCBI Taxonomy" id="926562"/>
    <lineage>
        <taxon>Bacteria</taxon>
        <taxon>Pseudomonadati</taxon>
        <taxon>Bacteroidota</taxon>
        <taxon>Flavobacteriia</taxon>
        <taxon>Flavobacteriales</taxon>
        <taxon>Owenweeksiaceae</taxon>
        <taxon>Owenweeksia</taxon>
    </lineage>
</organism>
<feature type="transmembrane region" description="Helical" evidence="1">
    <location>
        <begin position="6"/>
        <end position="23"/>
    </location>
</feature>
<keyword evidence="1" id="KW-1133">Transmembrane helix</keyword>